<keyword evidence="2" id="KW-1133">Transmembrane helix</keyword>
<accession>A0A840EB12</accession>
<dbReference type="AlphaFoldDB" id="A0A840EB12"/>
<dbReference type="Proteomes" id="UP000576209">
    <property type="component" value="Unassembled WGS sequence"/>
</dbReference>
<feature type="transmembrane region" description="Helical" evidence="2">
    <location>
        <begin position="120"/>
        <end position="138"/>
    </location>
</feature>
<organism evidence="3 4">
    <name type="scientific">Neolewinella aquimaris</name>
    <dbReference type="NCBI Taxonomy" id="1835722"/>
    <lineage>
        <taxon>Bacteria</taxon>
        <taxon>Pseudomonadati</taxon>
        <taxon>Bacteroidota</taxon>
        <taxon>Saprospiria</taxon>
        <taxon>Saprospirales</taxon>
        <taxon>Lewinellaceae</taxon>
        <taxon>Neolewinella</taxon>
    </lineage>
</organism>
<evidence type="ECO:0000256" key="2">
    <source>
        <dbReference type="SAM" id="Phobius"/>
    </source>
</evidence>
<keyword evidence="2" id="KW-0472">Membrane</keyword>
<keyword evidence="4" id="KW-1185">Reference proteome</keyword>
<sequence>MPYTEQQIRGLAINFLRFHYKLRPRYAGGGTRIVDKPHYYQGVLIDARLAYQKPDRSFFTATVEATSVDSRDEILYQTNYWRIGAHSFALTLFFGAILAWAGAQVPGYNVWERYGSPQAYLVILATLAAIFATVSAVLRRQQTYRYIYAVDQFKHFYADAQWVAYDVEIFAGKGFRTRRRYRELERQCVKYGFGLLAVEADRVVRAVIAPSQIDQFAGHRLRLPKWLARAEETQPALGPEVLDPLAPDEPVMGLVPASPGRPKLRTQPRRRILLLRARVRRAYRKFFPSGLRRRPGYYKLGWWVFAVGVPSFFLLVAGLYQQSRYTPLAMDGRKYAEPDLDFLESPADPAPPLEIEEGEYRRTTDSTATPGDADVNVPEEALVSTSEVTDIGRVQRYRIGANGEVTVDYDCVPLHQLTDPVFILLFGRYDTFGAAREWALELNRLYQSAVTVAVGDCVELSAEGYLLYIDAPTTDEGAANFLARTFIRESGLEVEILEIR</sequence>
<gene>
    <name evidence="3" type="ORF">GGR28_001818</name>
</gene>
<evidence type="ECO:0000313" key="4">
    <source>
        <dbReference type="Proteomes" id="UP000576209"/>
    </source>
</evidence>
<feature type="region of interest" description="Disordered" evidence="1">
    <location>
        <begin position="346"/>
        <end position="374"/>
    </location>
</feature>
<evidence type="ECO:0000313" key="3">
    <source>
        <dbReference type="EMBL" id="MBB4079198.1"/>
    </source>
</evidence>
<dbReference type="RefSeq" id="WP_183495453.1">
    <property type="nucleotide sequence ID" value="NZ_JACIFF010000004.1"/>
</dbReference>
<feature type="transmembrane region" description="Helical" evidence="2">
    <location>
        <begin position="80"/>
        <end position="100"/>
    </location>
</feature>
<protein>
    <submittedName>
        <fullName evidence="3">Uncharacterized protein</fullName>
    </submittedName>
</protein>
<feature type="transmembrane region" description="Helical" evidence="2">
    <location>
        <begin position="300"/>
        <end position="320"/>
    </location>
</feature>
<name>A0A840EB12_9BACT</name>
<proteinExistence type="predicted"/>
<evidence type="ECO:0000256" key="1">
    <source>
        <dbReference type="SAM" id="MobiDB-lite"/>
    </source>
</evidence>
<dbReference type="EMBL" id="JACIFF010000004">
    <property type="protein sequence ID" value="MBB4079198.1"/>
    <property type="molecule type" value="Genomic_DNA"/>
</dbReference>
<comment type="caution">
    <text evidence="3">The sequence shown here is derived from an EMBL/GenBank/DDBJ whole genome shotgun (WGS) entry which is preliminary data.</text>
</comment>
<reference evidence="3 4" key="1">
    <citation type="submission" date="2020-08" db="EMBL/GenBank/DDBJ databases">
        <title>Genomic Encyclopedia of Type Strains, Phase IV (KMG-IV): sequencing the most valuable type-strain genomes for metagenomic binning, comparative biology and taxonomic classification.</title>
        <authorList>
            <person name="Goeker M."/>
        </authorList>
    </citation>
    <scope>NUCLEOTIDE SEQUENCE [LARGE SCALE GENOMIC DNA]</scope>
    <source>
        <strain evidence="3 4">DSM 105137</strain>
    </source>
</reference>
<keyword evidence="2" id="KW-0812">Transmembrane</keyword>